<evidence type="ECO:0000256" key="8">
    <source>
        <dbReference type="ARBA" id="ARBA00023170"/>
    </source>
</evidence>
<dbReference type="AlphaFoldDB" id="A0A653K3W9"/>
<dbReference type="InterPro" id="IPR036942">
    <property type="entry name" value="Beta-barrel_TonB_sf"/>
</dbReference>
<reference evidence="14 15" key="1">
    <citation type="submission" date="2019-10" db="EMBL/GenBank/DDBJ databases">
        <authorList>
            <person name="Karimi E."/>
        </authorList>
    </citation>
    <scope>NUCLEOTIDE SEQUENCE [LARGE SCALE GENOMIC DNA]</scope>
    <source>
        <strain evidence="14">Acinetobacter sp. 8BE</strain>
    </source>
</reference>
<evidence type="ECO:0000256" key="2">
    <source>
        <dbReference type="ARBA" id="ARBA00009810"/>
    </source>
</evidence>
<dbReference type="GO" id="GO:0009279">
    <property type="term" value="C:cell outer membrane"/>
    <property type="evidence" value="ECO:0007669"/>
    <property type="project" value="UniProtKB-SubCell"/>
</dbReference>
<gene>
    <name evidence="14" type="ORF">ACI8B_220025</name>
</gene>
<comment type="similarity">
    <text evidence="2 10 11">Belongs to the TonB-dependent receptor family.</text>
</comment>
<dbReference type="InterPro" id="IPR010105">
    <property type="entry name" value="TonB_sidphr_rcpt"/>
</dbReference>
<keyword evidence="7 10" id="KW-0472">Membrane</keyword>
<dbReference type="NCBIfam" id="TIGR01783">
    <property type="entry name" value="TonB-siderophor"/>
    <property type="match status" value="1"/>
</dbReference>
<organism evidence="14 15">
    <name type="scientific">Acinetobacter proteolyticus</name>
    <dbReference type="NCBI Taxonomy" id="1776741"/>
    <lineage>
        <taxon>Bacteria</taxon>
        <taxon>Pseudomonadati</taxon>
        <taxon>Pseudomonadota</taxon>
        <taxon>Gammaproteobacteria</taxon>
        <taxon>Moraxellales</taxon>
        <taxon>Moraxellaceae</taxon>
        <taxon>Acinetobacter</taxon>
    </lineage>
</organism>
<evidence type="ECO:0000259" key="12">
    <source>
        <dbReference type="Pfam" id="PF00593"/>
    </source>
</evidence>
<dbReference type="InterPro" id="IPR039426">
    <property type="entry name" value="TonB-dep_rcpt-like"/>
</dbReference>
<dbReference type="PANTHER" id="PTHR32552:SF85">
    <property type="entry name" value="BLL7968 PROTEIN"/>
    <property type="match status" value="1"/>
</dbReference>
<name>A0A653K3W9_9GAMM</name>
<keyword evidence="9 10" id="KW-0998">Cell outer membrane</keyword>
<feature type="domain" description="TonB-dependent receptor plug" evidence="13">
    <location>
        <begin position="100"/>
        <end position="197"/>
    </location>
</feature>
<keyword evidence="5 10" id="KW-0812">Transmembrane</keyword>
<accession>A0A653K3W9</accession>
<evidence type="ECO:0008006" key="16">
    <source>
        <dbReference type="Google" id="ProtNLM"/>
    </source>
</evidence>
<dbReference type="EMBL" id="CABWKZ010000015">
    <property type="protein sequence ID" value="VXA55566.1"/>
    <property type="molecule type" value="Genomic_DNA"/>
</dbReference>
<dbReference type="PROSITE" id="PS52016">
    <property type="entry name" value="TONB_DEPENDENT_REC_3"/>
    <property type="match status" value="1"/>
</dbReference>
<evidence type="ECO:0000256" key="1">
    <source>
        <dbReference type="ARBA" id="ARBA00004571"/>
    </source>
</evidence>
<evidence type="ECO:0000256" key="11">
    <source>
        <dbReference type="RuleBase" id="RU003357"/>
    </source>
</evidence>
<dbReference type="Pfam" id="PF00593">
    <property type="entry name" value="TonB_dep_Rec_b-barrel"/>
    <property type="match status" value="1"/>
</dbReference>
<evidence type="ECO:0000256" key="7">
    <source>
        <dbReference type="ARBA" id="ARBA00023136"/>
    </source>
</evidence>
<dbReference type="Pfam" id="PF07715">
    <property type="entry name" value="Plug"/>
    <property type="match status" value="1"/>
</dbReference>
<evidence type="ECO:0000256" key="10">
    <source>
        <dbReference type="PROSITE-ProRule" id="PRU01360"/>
    </source>
</evidence>
<dbReference type="InterPro" id="IPR037066">
    <property type="entry name" value="Plug_dom_sf"/>
</dbReference>
<dbReference type="InterPro" id="IPR000531">
    <property type="entry name" value="Beta-barrel_TonB"/>
</dbReference>
<protein>
    <recommendedName>
        <fullName evidence="16">TonB-dependent siderophore receptor</fullName>
    </recommendedName>
</protein>
<comment type="subcellular location">
    <subcellularLocation>
        <location evidence="1 10">Cell outer membrane</location>
        <topology evidence="1 10">Multi-pass membrane protein</topology>
    </subcellularLocation>
</comment>
<dbReference type="GO" id="GO:0038023">
    <property type="term" value="F:signaling receptor activity"/>
    <property type="evidence" value="ECO:0007669"/>
    <property type="project" value="InterPro"/>
</dbReference>
<feature type="domain" description="TonB-dependent receptor-like beta-barrel" evidence="12">
    <location>
        <begin position="272"/>
        <end position="721"/>
    </location>
</feature>
<dbReference type="PANTHER" id="PTHR32552">
    <property type="entry name" value="FERRICHROME IRON RECEPTOR-RELATED"/>
    <property type="match status" value="1"/>
</dbReference>
<dbReference type="InterPro" id="IPR012910">
    <property type="entry name" value="Plug_dom"/>
</dbReference>
<dbReference type="Gene3D" id="2.40.170.20">
    <property type="entry name" value="TonB-dependent receptor, beta-barrel domain"/>
    <property type="match status" value="1"/>
</dbReference>
<keyword evidence="8" id="KW-0675">Receptor</keyword>
<dbReference type="GO" id="GO:0015344">
    <property type="term" value="F:siderophore uptake transmembrane transporter activity"/>
    <property type="evidence" value="ECO:0007669"/>
    <property type="project" value="TreeGrafter"/>
</dbReference>
<keyword evidence="3 10" id="KW-0813">Transport</keyword>
<evidence type="ECO:0000313" key="14">
    <source>
        <dbReference type="EMBL" id="VXA55566.1"/>
    </source>
</evidence>
<evidence type="ECO:0000256" key="5">
    <source>
        <dbReference type="ARBA" id="ARBA00022692"/>
    </source>
</evidence>
<dbReference type="CDD" id="cd01347">
    <property type="entry name" value="ligand_gated_channel"/>
    <property type="match status" value="1"/>
</dbReference>
<dbReference type="Proteomes" id="UP000430404">
    <property type="component" value="Unassembled WGS sequence"/>
</dbReference>
<dbReference type="GO" id="GO:0015891">
    <property type="term" value="P:siderophore transport"/>
    <property type="evidence" value="ECO:0007669"/>
    <property type="project" value="InterPro"/>
</dbReference>
<sequence length="752" mass="83382">MLNRPFKPNKFMTLLHQPHFLYRTGILMSAFSPHKNLITVEILKQSSPFLLSLIPVLSWAETTSEHPTQLATINVQAEQSSTSYIAEQTASTLRGNQNNLESPQTVNVVSKQYMKDYLPANLDNALTQVSGITQGNTLGGTQDTVMKRGFGDNRDGSITVNGMPIVQGRTMNAAVEQVEVLKGPASLLYGIMDPGGVVNVITKKPETTQKTEFSVYGSSFAAGKNGLGASLDTTGAVSDSNFAYRFITDHSDADYWRNFGNLKQTLIAPSLGWDNGQTKVNLSYQYRDFDVPFDRSTIFDPKTKQALSISKYQRLDEAFNQMKGEAHLAQLLVDHQLNDNWSAHLGYSYNYESYDANQLRVTSLDTANHTVTRRADATLNAESIDSNAQAYLNGSVNLLGLKHDLQMGSDIEYRKYFRPDMVRSITNSTIDYLNPDFGTVGASREISNKDSDQTDKLHTYGFYLQDAIHLNEKWIAVLGGRYLNYQQTAGRGRPFKENTNSNDDAWLPHAGLVYQWNDQLSLYGSYTESLKPSSSIAPLGGNAVIDADVKPEQAKSYEVGAKYEFNDRIKANFALYDIKKRNVLAKVTNPSSNEVELHTTGAVRSKGAELDLTGRLTDQLDATLTYAYTDAKVTEDELGLQGNRLNNVARDTASLALAYNYGELYHGKLRLGLSGNYVGKRAGDSENSFDLPEYALANAFVSYDTSIAKQAVNFQFNLNNIFDKTYYTASVNNLAVSQGDSRQAVLRATFKF</sequence>
<evidence type="ECO:0000256" key="4">
    <source>
        <dbReference type="ARBA" id="ARBA00022452"/>
    </source>
</evidence>
<dbReference type="SUPFAM" id="SSF56935">
    <property type="entry name" value="Porins"/>
    <property type="match status" value="1"/>
</dbReference>
<evidence type="ECO:0000256" key="3">
    <source>
        <dbReference type="ARBA" id="ARBA00022448"/>
    </source>
</evidence>
<keyword evidence="4 10" id="KW-1134">Transmembrane beta strand</keyword>
<evidence type="ECO:0000259" key="13">
    <source>
        <dbReference type="Pfam" id="PF07715"/>
    </source>
</evidence>
<evidence type="ECO:0000256" key="6">
    <source>
        <dbReference type="ARBA" id="ARBA00023077"/>
    </source>
</evidence>
<evidence type="ECO:0000256" key="9">
    <source>
        <dbReference type="ARBA" id="ARBA00023237"/>
    </source>
</evidence>
<dbReference type="Gene3D" id="2.170.130.10">
    <property type="entry name" value="TonB-dependent receptor, plug domain"/>
    <property type="match status" value="1"/>
</dbReference>
<evidence type="ECO:0000313" key="15">
    <source>
        <dbReference type="Proteomes" id="UP000430404"/>
    </source>
</evidence>
<keyword evidence="6 11" id="KW-0798">TonB box</keyword>
<proteinExistence type="inferred from homology"/>